<keyword evidence="2" id="KW-1185">Reference proteome</keyword>
<dbReference type="OrthoDB" id="1751476at2759"/>
<evidence type="ECO:0008006" key="3">
    <source>
        <dbReference type="Google" id="ProtNLM"/>
    </source>
</evidence>
<dbReference type="Proteomes" id="UP000257109">
    <property type="component" value="Unassembled WGS sequence"/>
</dbReference>
<feature type="non-terminal residue" evidence="1">
    <location>
        <position position="1"/>
    </location>
</feature>
<dbReference type="AlphaFoldDB" id="A0A371ESI6"/>
<organism evidence="1 2">
    <name type="scientific">Mucuna pruriens</name>
    <name type="common">Velvet bean</name>
    <name type="synonym">Dolichos pruriens</name>
    <dbReference type="NCBI Taxonomy" id="157652"/>
    <lineage>
        <taxon>Eukaryota</taxon>
        <taxon>Viridiplantae</taxon>
        <taxon>Streptophyta</taxon>
        <taxon>Embryophyta</taxon>
        <taxon>Tracheophyta</taxon>
        <taxon>Spermatophyta</taxon>
        <taxon>Magnoliopsida</taxon>
        <taxon>eudicotyledons</taxon>
        <taxon>Gunneridae</taxon>
        <taxon>Pentapetalae</taxon>
        <taxon>rosids</taxon>
        <taxon>fabids</taxon>
        <taxon>Fabales</taxon>
        <taxon>Fabaceae</taxon>
        <taxon>Papilionoideae</taxon>
        <taxon>50 kb inversion clade</taxon>
        <taxon>NPAAA clade</taxon>
        <taxon>indigoferoid/millettioid clade</taxon>
        <taxon>Phaseoleae</taxon>
        <taxon>Mucuna</taxon>
    </lineage>
</organism>
<sequence>MVGLDVPLELIRITQESSKKAYEGCVEARNKLKLLGKFDSKVDKGIFLEYLDTFKIYKNLSSKHVKFNDGLTNNRRLSNLEDDFADFPYLQIGSSNKTTNKTRLGDAYESSNAKAKLVQQTKPLVGQPHRDWKFVICHPQYLILGERTKGVKTKSSFKNQASYTLVYETEPKNIEEALKDDDWIIAMEEELH</sequence>
<dbReference type="EMBL" id="QJKJ01012314">
    <property type="protein sequence ID" value="RDX68983.1"/>
    <property type="molecule type" value="Genomic_DNA"/>
</dbReference>
<evidence type="ECO:0000313" key="1">
    <source>
        <dbReference type="EMBL" id="RDX68983.1"/>
    </source>
</evidence>
<accession>A0A371ESI6</accession>
<comment type="caution">
    <text evidence="1">The sequence shown here is derived from an EMBL/GenBank/DDBJ whole genome shotgun (WGS) entry which is preliminary data.</text>
</comment>
<reference evidence="1" key="1">
    <citation type="submission" date="2018-05" db="EMBL/GenBank/DDBJ databases">
        <title>Draft genome of Mucuna pruriens seed.</title>
        <authorList>
            <person name="Nnadi N.E."/>
            <person name="Vos R."/>
            <person name="Hasami M.H."/>
            <person name="Devisetty U.K."/>
            <person name="Aguiy J.C."/>
        </authorList>
    </citation>
    <scope>NUCLEOTIDE SEQUENCE [LARGE SCALE GENOMIC DNA]</scope>
    <source>
        <strain evidence="1">JCA_2017</strain>
    </source>
</reference>
<gene>
    <name evidence="1" type="ORF">CR513_51959</name>
</gene>
<name>A0A371ESI6_MUCPR</name>
<protein>
    <recommendedName>
        <fullName evidence="3">Mitochondrial protein</fullName>
    </recommendedName>
</protein>
<proteinExistence type="predicted"/>
<evidence type="ECO:0000313" key="2">
    <source>
        <dbReference type="Proteomes" id="UP000257109"/>
    </source>
</evidence>